<evidence type="ECO:0000256" key="1">
    <source>
        <dbReference type="ARBA" id="ARBA00000085"/>
    </source>
</evidence>
<evidence type="ECO:0000256" key="4">
    <source>
        <dbReference type="ARBA" id="ARBA00023012"/>
    </source>
</evidence>
<gene>
    <name evidence="9" type="ORF">E1163_10420</name>
</gene>
<feature type="domain" description="Response regulatory" evidence="8">
    <location>
        <begin position="427"/>
        <end position="542"/>
    </location>
</feature>
<dbReference type="PRINTS" id="PR00344">
    <property type="entry name" value="BCTRLSENSOR"/>
</dbReference>
<dbReference type="SMART" id="SM00387">
    <property type="entry name" value="HATPase_c"/>
    <property type="match status" value="1"/>
</dbReference>
<dbReference type="Pfam" id="PF00512">
    <property type="entry name" value="HisKA"/>
    <property type="match status" value="1"/>
</dbReference>
<evidence type="ECO:0000313" key="10">
    <source>
        <dbReference type="Proteomes" id="UP000798808"/>
    </source>
</evidence>
<dbReference type="InterPro" id="IPR011006">
    <property type="entry name" value="CheY-like_superfamily"/>
</dbReference>
<dbReference type="NCBIfam" id="TIGR00229">
    <property type="entry name" value="sensory_box"/>
    <property type="match status" value="1"/>
</dbReference>
<evidence type="ECO:0000259" key="8">
    <source>
        <dbReference type="PROSITE" id="PS50110"/>
    </source>
</evidence>
<evidence type="ECO:0000256" key="5">
    <source>
        <dbReference type="PROSITE-ProRule" id="PRU00169"/>
    </source>
</evidence>
<dbReference type="Pfam" id="PF02518">
    <property type="entry name" value="HATPase_c"/>
    <property type="match status" value="1"/>
</dbReference>
<dbReference type="InterPro" id="IPR004358">
    <property type="entry name" value="Sig_transdc_His_kin-like_C"/>
</dbReference>
<evidence type="ECO:0000256" key="2">
    <source>
        <dbReference type="ARBA" id="ARBA00012438"/>
    </source>
</evidence>
<dbReference type="Gene3D" id="3.30.565.10">
    <property type="entry name" value="Histidine kinase-like ATPase, C-terminal domain"/>
    <property type="match status" value="1"/>
</dbReference>
<dbReference type="InterPro" id="IPR001789">
    <property type="entry name" value="Sig_transdc_resp-reg_receiver"/>
</dbReference>
<dbReference type="SUPFAM" id="SSF47384">
    <property type="entry name" value="Homodimeric domain of signal transducing histidine kinase"/>
    <property type="match status" value="1"/>
</dbReference>
<dbReference type="InterPro" id="IPR036097">
    <property type="entry name" value="HisK_dim/P_sf"/>
</dbReference>
<protein>
    <recommendedName>
        <fullName evidence="2">histidine kinase</fullName>
        <ecNumber evidence="2">2.7.13.3</ecNumber>
    </recommendedName>
</protein>
<dbReference type="InterPro" id="IPR000014">
    <property type="entry name" value="PAS"/>
</dbReference>
<dbReference type="Proteomes" id="UP000798808">
    <property type="component" value="Unassembled WGS sequence"/>
</dbReference>
<reference evidence="9 10" key="1">
    <citation type="submission" date="2019-02" db="EMBL/GenBank/DDBJ databases">
        <authorList>
            <person name="Goldberg S.R."/>
            <person name="Haltli B.A."/>
            <person name="Correa H."/>
            <person name="Russell K.G."/>
        </authorList>
    </citation>
    <scope>NUCLEOTIDE SEQUENCE [LARGE SCALE GENOMIC DNA]</scope>
    <source>
        <strain evidence="9 10">JCM 16186</strain>
    </source>
</reference>
<comment type="caution">
    <text evidence="9">The sequence shown here is derived from an EMBL/GenBank/DDBJ whole genome shotgun (WGS) entry which is preliminary data.</text>
</comment>
<dbReference type="SUPFAM" id="SSF55785">
    <property type="entry name" value="PYP-like sensor domain (PAS domain)"/>
    <property type="match status" value="1"/>
</dbReference>
<dbReference type="InterPro" id="IPR035965">
    <property type="entry name" value="PAS-like_dom_sf"/>
</dbReference>
<proteinExistence type="predicted"/>
<evidence type="ECO:0000256" key="3">
    <source>
        <dbReference type="ARBA" id="ARBA00022553"/>
    </source>
</evidence>
<dbReference type="Gene3D" id="3.40.50.2300">
    <property type="match status" value="1"/>
</dbReference>
<keyword evidence="6" id="KW-0175">Coiled coil</keyword>
<dbReference type="PANTHER" id="PTHR45339:SF1">
    <property type="entry name" value="HYBRID SIGNAL TRANSDUCTION HISTIDINE KINASE J"/>
    <property type="match status" value="1"/>
</dbReference>
<dbReference type="SMART" id="SM00448">
    <property type="entry name" value="REC"/>
    <property type="match status" value="1"/>
</dbReference>
<feature type="non-terminal residue" evidence="9">
    <location>
        <position position="1"/>
    </location>
</feature>
<dbReference type="Pfam" id="PF13426">
    <property type="entry name" value="PAS_9"/>
    <property type="match status" value="1"/>
</dbReference>
<dbReference type="Gene3D" id="3.30.450.20">
    <property type="entry name" value="PAS domain"/>
    <property type="match status" value="1"/>
</dbReference>
<accession>A0ABW9RN68</accession>
<dbReference type="CDD" id="cd00130">
    <property type="entry name" value="PAS"/>
    <property type="match status" value="1"/>
</dbReference>
<feature type="coiled-coil region" evidence="6">
    <location>
        <begin position="107"/>
        <end position="183"/>
    </location>
</feature>
<dbReference type="PROSITE" id="PS50109">
    <property type="entry name" value="HIS_KIN"/>
    <property type="match status" value="1"/>
</dbReference>
<name>A0ABW9RN68_9BACT</name>
<dbReference type="CDD" id="cd16922">
    <property type="entry name" value="HATPase_EvgS-ArcB-TorS-like"/>
    <property type="match status" value="1"/>
</dbReference>
<dbReference type="Pfam" id="PF00072">
    <property type="entry name" value="Response_reg"/>
    <property type="match status" value="1"/>
</dbReference>
<keyword evidence="10" id="KW-1185">Reference proteome</keyword>
<dbReference type="InterPro" id="IPR003661">
    <property type="entry name" value="HisK_dim/P_dom"/>
</dbReference>
<keyword evidence="4" id="KW-0902">Two-component regulatory system</keyword>
<comment type="catalytic activity">
    <reaction evidence="1">
        <text>ATP + protein L-histidine = ADP + protein N-phospho-L-histidine.</text>
        <dbReference type="EC" id="2.7.13.3"/>
    </reaction>
</comment>
<feature type="domain" description="Histidine kinase" evidence="7">
    <location>
        <begin position="183"/>
        <end position="404"/>
    </location>
</feature>
<organism evidence="9 10">
    <name type="scientific">Fulvivirga kasyanovii</name>
    <dbReference type="NCBI Taxonomy" id="396812"/>
    <lineage>
        <taxon>Bacteria</taxon>
        <taxon>Pseudomonadati</taxon>
        <taxon>Bacteroidota</taxon>
        <taxon>Cytophagia</taxon>
        <taxon>Cytophagales</taxon>
        <taxon>Fulvivirgaceae</taxon>
        <taxon>Fulvivirga</taxon>
    </lineage>
</organism>
<sequence length="543" mass="61376">NSALLDNCVDGIVGFDQSLQVIEWNKIMELHYDIERSKALSQNIFEIFPELSEDEDKQFLNEVLSGGNIYLKDRRYKYRNGFFEIFITPIHSTSHEILGGIITLHDITEVKQMLEKLRSQNQQLSKTNQLLQNQIEERQLAEKKLKQAHDYLEKRVVERTAELSKAKQDAENASKEKDKFLANMSHEIRTPMNAIIGMAQLLNSTPLTTEQKKYVNSINSASDTLLSLINDILDFSKIEAGMIDFENNPFSIHNAVHEVLNITSFKCENSPVSLDKDIDPQVPETLSGDKYRLNQILLNLLSNAVKFTPEGEIKLMVKVKGTDGQKVILQFNVKDTGIGIPSEKIKSIFDGFTQASSDTTRKYGGTGLGLTIVKSLVELQQGQLSVKSKEGSGSEFIFTLPFERTDNKEKHSVSHKKPVEKDLSKLNILVVEDNELNQFLIQSLLQKYNARVKVASDGVEAMETLNKMTFDIILMDIQMPNMDGYEATQKIRANFKQSIPIIAMTAHALVGEKEKCQNAGMNDYITKPIRINDLINCIKKVIN</sequence>
<evidence type="ECO:0000256" key="6">
    <source>
        <dbReference type="SAM" id="Coils"/>
    </source>
</evidence>
<keyword evidence="3 5" id="KW-0597">Phosphoprotein</keyword>
<dbReference type="CDD" id="cd17546">
    <property type="entry name" value="REC_hyHK_CKI1_RcsC-like"/>
    <property type="match status" value="1"/>
</dbReference>
<dbReference type="RefSeq" id="WP_155171386.1">
    <property type="nucleotide sequence ID" value="NZ_SMLW01000507.1"/>
</dbReference>
<dbReference type="SUPFAM" id="SSF55874">
    <property type="entry name" value="ATPase domain of HSP90 chaperone/DNA topoisomerase II/histidine kinase"/>
    <property type="match status" value="1"/>
</dbReference>
<dbReference type="InterPro" id="IPR005467">
    <property type="entry name" value="His_kinase_dom"/>
</dbReference>
<dbReference type="Gene3D" id="1.10.287.130">
    <property type="match status" value="1"/>
</dbReference>
<dbReference type="SUPFAM" id="SSF52172">
    <property type="entry name" value="CheY-like"/>
    <property type="match status" value="1"/>
</dbReference>
<dbReference type="SMART" id="SM00388">
    <property type="entry name" value="HisKA"/>
    <property type="match status" value="1"/>
</dbReference>
<evidence type="ECO:0000313" key="9">
    <source>
        <dbReference type="EMBL" id="MTI25356.1"/>
    </source>
</evidence>
<dbReference type="InterPro" id="IPR036890">
    <property type="entry name" value="HATPase_C_sf"/>
</dbReference>
<dbReference type="InterPro" id="IPR003594">
    <property type="entry name" value="HATPase_dom"/>
</dbReference>
<evidence type="ECO:0000259" key="7">
    <source>
        <dbReference type="PROSITE" id="PS50109"/>
    </source>
</evidence>
<dbReference type="EC" id="2.7.13.3" evidence="2"/>
<dbReference type="EMBL" id="SMLW01000507">
    <property type="protein sequence ID" value="MTI25356.1"/>
    <property type="molecule type" value="Genomic_DNA"/>
</dbReference>
<dbReference type="PROSITE" id="PS50110">
    <property type="entry name" value="RESPONSE_REGULATORY"/>
    <property type="match status" value="1"/>
</dbReference>
<feature type="modified residue" description="4-aspartylphosphate" evidence="5">
    <location>
        <position position="476"/>
    </location>
</feature>
<dbReference type="CDD" id="cd00082">
    <property type="entry name" value="HisKA"/>
    <property type="match status" value="1"/>
</dbReference>
<dbReference type="PANTHER" id="PTHR45339">
    <property type="entry name" value="HYBRID SIGNAL TRANSDUCTION HISTIDINE KINASE J"/>
    <property type="match status" value="1"/>
</dbReference>